<sequence length="79" mass="9253">MRIFDKDHKLVKIVCNQCGSAESAAGGLFKRDFLSVEKEWGYFSNKDMQTHQFDLCEQCYDRLIGGFCYPVETEERNEF</sequence>
<comment type="caution">
    <text evidence="1">The sequence shown here is derived from an EMBL/GenBank/DDBJ whole genome shotgun (WGS) entry which is preliminary data.</text>
</comment>
<gene>
    <name evidence="1" type="ORF">IAB46_12850</name>
</gene>
<accession>A0A9D1F6R0</accession>
<proteinExistence type="predicted"/>
<organism evidence="1 2">
    <name type="scientific">Candidatus Scybalocola faecigallinarum</name>
    <dbReference type="NCBI Taxonomy" id="2840941"/>
    <lineage>
        <taxon>Bacteria</taxon>
        <taxon>Bacillati</taxon>
        <taxon>Bacillota</taxon>
        <taxon>Clostridia</taxon>
        <taxon>Lachnospirales</taxon>
        <taxon>Lachnospiraceae</taxon>
        <taxon>Lachnospiraceae incertae sedis</taxon>
        <taxon>Candidatus Scybalocola (ex Gilroy et al. 2021)</taxon>
    </lineage>
</organism>
<dbReference type="EMBL" id="DVIT01000056">
    <property type="protein sequence ID" value="HIS48414.1"/>
    <property type="molecule type" value="Genomic_DNA"/>
</dbReference>
<reference evidence="1" key="1">
    <citation type="submission" date="2020-10" db="EMBL/GenBank/DDBJ databases">
        <authorList>
            <person name="Gilroy R."/>
        </authorList>
    </citation>
    <scope>NUCLEOTIDE SEQUENCE</scope>
    <source>
        <strain evidence="1">CHK178-757</strain>
    </source>
</reference>
<dbReference type="Proteomes" id="UP000823927">
    <property type="component" value="Unassembled WGS sequence"/>
</dbReference>
<name>A0A9D1F6R0_9FIRM</name>
<reference evidence="1" key="2">
    <citation type="journal article" date="2021" name="PeerJ">
        <title>Extensive microbial diversity within the chicken gut microbiome revealed by metagenomics and culture.</title>
        <authorList>
            <person name="Gilroy R."/>
            <person name="Ravi A."/>
            <person name="Getino M."/>
            <person name="Pursley I."/>
            <person name="Horton D.L."/>
            <person name="Alikhan N.F."/>
            <person name="Baker D."/>
            <person name="Gharbi K."/>
            <person name="Hall N."/>
            <person name="Watson M."/>
            <person name="Adriaenssens E.M."/>
            <person name="Foster-Nyarko E."/>
            <person name="Jarju S."/>
            <person name="Secka A."/>
            <person name="Antonio M."/>
            <person name="Oren A."/>
            <person name="Chaudhuri R.R."/>
            <person name="La Ragione R."/>
            <person name="Hildebrand F."/>
            <person name="Pallen M.J."/>
        </authorList>
    </citation>
    <scope>NUCLEOTIDE SEQUENCE</scope>
    <source>
        <strain evidence="1">CHK178-757</strain>
    </source>
</reference>
<evidence type="ECO:0000313" key="2">
    <source>
        <dbReference type="Proteomes" id="UP000823927"/>
    </source>
</evidence>
<dbReference type="AlphaFoldDB" id="A0A9D1F6R0"/>
<protein>
    <submittedName>
        <fullName evidence="1">Uncharacterized protein</fullName>
    </submittedName>
</protein>
<evidence type="ECO:0000313" key="1">
    <source>
        <dbReference type="EMBL" id="HIS48414.1"/>
    </source>
</evidence>